<reference evidence="8" key="2">
    <citation type="submission" date="2001-01" db="EMBL/GenBank/DDBJ databases">
        <title>Arabidopsis thaliana chromosome III BAC F28J7 genomic sequence.</title>
        <authorList>
            <person name="Lin X."/>
            <person name="Kaul S."/>
            <person name="Town C.D."/>
            <person name="Benito M.-I."/>
            <person name="Creasy T.H."/>
            <person name="Haas B."/>
            <person name="Ronning C.M."/>
            <person name="Koo H."/>
            <person name="Fujii C.Y."/>
            <person name="Utterback T.R."/>
            <person name="Barnstead M.E."/>
            <person name="Bowman C.L."/>
            <person name="White O."/>
            <person name="Nierman W.C."/>
            <person name="Fraser C.M."/>
        </authorList>
    </citation>
    <scope>NUCLEOTIDE SEQUENCE</scope>
</reference>
<feature type="region of interest" description="Disordered" evidence="6">
    <location>
        <begin position="63"/>
        <end position="82"/>
    </location>
</feature>
<comment type="function">
    <text evidence="1">Responsible for the release of ribosomes from messenger RNA at the termination of chloroplastic protein biosynthesis.</text>
</comment>
<dbReference type="InterPro" id="IPR023584">
    <property type="entry name" value="Ribosome_recyc_fac_dom"/>
</dbReference>
<evidence type="ECO:0000259" key="7">
    <source>
        <dbReference type="Pfam" id="PF01765"/>
    </source>
</evidence>
<sequence length="284" mass="31124">MAMFVRRALSSRNAIGFLRRSSVVVQSRDFSFISSPNLMMMGGRDLQFDLSMPDFLRDSRRGFAKGKKSKDDSGTGMVDAAPDIGPTVKAAASSQMEAAIDALSRDLTKLRTGRAAPGMLDHIVVETGGVKMPLNHLALVSVLDPKTLSVNPYDPDTVKELEKAIVASPLGLNPKLDGQRLVASIPAYESSSLSNFISLRLSLDPIYLYELQAMCKIVTKSSEVVKQSIRRARQKALDTIKKAGSSLPKDEVKRLEKEVDELTKKFVKSAEDMCKSKEKEITEA</sequence>
<evidence type="ECO:0000256" key="2">
    <source>
        <dbReference type="ARBA" id="ARBA00005912"/>
    </source>
</evidence>
<dbReference type="AlphaFoldDB" id="Q9SGJ1"/>
<dbReference type="Gene3D" id="1.10.132.20">
    <property type="entry name" value="Ribosome-recycling factor"/>
    <property type="match status" value="1"/>
</dbReference>
<feature type="domain" description="Ribosome recycling factor" evidence="7">
    <location>
        <begin position="104"/>
        <end position="281"/>
    </location>
</feature>
<dbReference type="PANTHER" id="PTHR20982">
    <property type="entry name" value="RIBOSOME RECYCLING FACTOR"/>
    <property type="match status" value="1"/>
</dbReference>
<evidence type="ECO:0000256" key="1">
    <source>
        <dbReference type="ARBA" id="ARBA00002952"/>
    </source>
</evidence>
<organism evidence="8">
    <name type="scientific">Arabidopsis thaliana</name>
    <name type="common">Mouse-ear cress</name>
    <dbReference type="NCBI Taxonomy" id="3702"/>
    <lineage>
        <taxon>Eukaryota</taxon>
        <taxon>Viridiplantae</taxon>
        <taxon>Streptophyta</taxon>
        <taxon>Embryophyta</taxon>
        <taxon>Tracheophyta</taxon>
        <taxon>Spermatophyta</taxon>
        <taxon>Magnoliopsida</taxon>
        <taxon>eudicotyledons</taxon>
        <taxon>Gunneridae</taxon>
        <taxon>Pentapetalae</taxon>
        <taxon>rosids</taxon>
        <taxon>malvids</taxon>
        <taxon>Brassicales</taxon>
        <taxon>Brassicaceae</taxon>
        <taxon>Camelineae</taxon>
        <taxon>Arabidopsis</taxon>
    </lineage>
</organism>
<dbReference type="GO" id="GO:0006412">
    <property type="term" value="P:translation"/>
    <property type="evidence" value="ECO:0007669"/>
    <property type="project" value="UniProtKB-KW"/>
</dbReference>
<protein>
    <recommendedName>
        <fullName evidence="3">Ribosome-recycling factor, chloroplastic</fullName>
    </recommendedName>
    <alternativeName>
        <fullName evidence="5">Ribosome-releasing factor, chloroplastic</fullName>
    </alternativeName>
</protein>
<dbReference type="PANTHER" id="PTHR20982:SF3">
    <property type="entry name" value="MITOCHONDRIAL RIBOSOME RECYCLING FACTOR PSEUDO 1"/>
    <property type="match status" value="1"/>
</dbReference>
<dbReference type="ExpressionAtlas" id="Q9SGJ1">
    <property type="expression patterns" value="baseline and differential"/>
</dbReference>
<evidence type="ECO:0000313" key="8">
    <source>
        <dbReference type="EMBL" id="AAF03454.1"/>
    </source>
</evidence>
<proteinExistence type="inferred from homology"/>
<evidence type="ECO:0000256" key="5">
    <source>
        <dbReference type="ARBA" id="ARBA00032397"/>
    </source>
</evidence>
<keyword evidence="4" id="KW-0648">Protein biosynthesis</keyword>
<evidence type="ECO:0000256" key="6">
    <source>
        <dbReference type="SAM" id="MobiDB-lite"/>
    </source>
</evidence>
<dbReference type="SUPFAM" id="SSF55194">
    <property type="entry name" value="Ribosome recycling factor, RRF"/>
    <property type="match status" value="1"/>
</dbReference>
<dbReference type="InterPro" id="IPR036191">
    <property type="entry name" value="RRF_sf"/>
</dbReference>
<dbReference type="EMBL" id="AC010797">
    <property type="protein sequence ID" value="AAF03454.1"/>
    <property type="molecule type" value="Genomic_DNA"/>
</dbReference>
<accession>Q9SGJ1</accession>
<dbReference type="Pfam" id="PF01765">
    <property type="entry name" value="RRF"/>
    <property type="match status" value="1"/>
</dbReference>
<dbReference type="FunFam" id="3.30.1360.40:FF:000001">
    <property type="entry name" value="Ribosome-recycling factor"/>
    <property type="match status" value="1"/>
</dbReference>
<evidence type="ECO:0000256" key="4">
    <source>
        <dbReference type="ARBA" id="ARBA00022917"/>
    </source>
</evidence>
<name>Q9SGJ1_ARATH</name>
<evidence type="ECO:0000256" key="3">
    <source>
        <dbReference type="ARBA" id="ARBA00014063"/>
    </source>
</evidence>
<dbReference type="InterPro" id="IPR002661">
    <property type="entry name" value="Ribosome_recyc_fac"/>
</dbReference>
<dbReference type="Gene3D" id="3.30.1360.40">
    <property type="match status" value="1"/>
</dbReference>
<comment type="similarity">
    <text evidence="2">Belongs to the RRF family.</text>
</comment>
<reference key="1">
    <citation type="journal article" date="2000" name="Nature">
        <title>Sequence and analysis of chromosome 3 of the plant Arabidopsis thaliana.</title>
        <authorList>
            <consortium name="European Union Chromosome 3 Arabidopsis Sequencing Consortium"/>
            <consortium name="Institute for Genomic Research"/>
            <consortium name="Kazusa DNA Research Institute"/>
            <person name="Salanoubat M."/>
            <person name="Lemcke K."/>
            <person name="Rieger M."/>
            <person name="Ansorge W."/>
            <person name="Unseld M."/>
            <person name="Fartmann B."/>
            <person name="Valle G."/>
            <person name="Blocker H."/>
            <person name="Perez-Alonso M."/>
            <person name="Obermaier B."/>
            <person name="Delseny M."/>
            <person name="Boutry M."/>
            <person name="Grivell L.A."/>
            <person name="Mache R."/>
            <person name="Puigdomenech P."/>
            <person name="De Simone V."/>
            <person name="Choisne N."/>
            <person name="Artiguenave F."/>
            <person name="Robert C."/>
            <person name="Brottier P."/>
            <person name="Wincker P."/>
            <person name="Cattolico L."/>
            <person name="Weissenbach J."/>
            <person name="Saurin W."/>
            <person name="Quetier F."/>
            <person name="Schafer M."/>
            <person name="Muller-Auer S."/>
            <person name="Gabel C."/>
            <person name="Fuchs M."/>
            <person name="Benes V."/>
            <person name="Wurmbach E."/>
            <person name="Drzonek H."/>
            <person name="Erfle H."/>
            <person name="Jordan N."/>
            <person name="Bangert S."/>
            <person name="Wiedelmann R."/>
            <person name="Kranz H."/>
            <person name="Voss H."/>
            <person name="Holland R."/>
            <person name="Brandt P."/>
            <person name="Nyakatura G."/>
            <person name="Vezzi A."/>
            <person name="D'Angelo M."/>
            <person name="Pallavicini A."/>
            <person name="Toppo S."/>
            <person name="Simionati B."/>
            <person name="Conrad A."/>
            <person name="Hornischer K."/>
            <person name="Kauer G."/>
            <person name="Lohnert T.H."/>
            <person name="Nordsiek G."/>
            <person name="Reichelt J."/>
            <person name="Scharfe M."/>
            <person name="Schon O."/>
            <person name="Bargues M."/>
            <person name="Terol J."/>
            <person name="Climent J."/>
            <person name="Navarro P."/>
            <person name="Collado C."/>
            <person name="Perez-Perez A."/>
            <person name="Ottenwalder B."/>
            <person name="Duchemin D."/>
            <person name="Cooke R."/>
            <person name="Laudie M."/>
            <person name="Berger-Llauro C."/>
            <person name="Purnelle B."/>
            <person name="Masuy D."/>
            <person name="de Haan M."/>
            <person name="Maarse A.C."/>
            <person name="Alcaraz J.P."/>
            <person name="Cottet A."/>
            <person name="Casacuberta E."/>
            <person name="Monfort A."/>
            <person name="Argiriou A."/>
            <person name="flores M."/>
            <person name="Liguori R."/>
            <person name="Vitale D."/>
            <person name="Mannhaupt G."/>
            <person name="Haase D."/>
            <person name="Schoof H."/>
            <person name="Rudd S."/>
            <person name="Zaccaria P."/>
            <person name="Mewes H.W."/>
            <person name="Mayer K.F."/>
            <person name="Kaul S."/>
            <person name="Town C.D."/>
            <person name="Koo H.L."/>
            <person name="Tallon L.J."/>
            <person name="Jenkins J."/>
            <person name="Rooney T."/>
            <person name="Rizzo M."/>
            <person name="Walts A."/>
            <person name="Utterback T."/>
            <person name="Fujii C.Y."/>
            <person name="Shea T.P."/>
            <person name="Creasy T.H."/>
            <person name="Haas B."/>
            <person name="Maiti R."/>
            <person name="Wu D."/>
            <person name="Peterson J."/>
            <person name="Van Aken S."/>
            <person name="Pai G."/>
            <person name="Militscher J."/>
            <person name="Sellers P."/>
            <person name="Gill J.E."/>
            <person name="Feldblyum T.V."/>
            <person name="Preuss D."/>
            <person name="Lin X."/>
            <person name="Nierman W.C."/>
            <person name="Salzberg S.L."/>
            <person name="White O."/>
            <person name="Venter J.C."/>
            <person name="Fraser C.M."/>
            <person name="Kaneko T."/>
            <person name="Nakamura Y."/>
            <person name="Sato S."/>
            <person name="Kato T."/>
            <person name="Asamizu E."/>
            <person name="Sasamoto S."/>
            <person name="Kimura T."/>
            <person name="Idesawa K."/>
            <person name="Kawashima K."/>
            <person name="Kishida Y."/>
            <person name="Kiyokawa C."/>
            <person name="Kohara M."/>
            <person name="Matsumoto M."/>
            <person name="Matsuno A."/>
            <person name="Muraki A."/>
            <person name="Nakayama S."/>
            <person name="Nakazaki N."/>
            <person name="Shinpo S."/>
            <person name="Takeuchi C."/>
            <person name="Wada T."/>
            <person name="Watanabe A."/>
            <person name="Yamada M."/>
            <person name="Yasuda M."/>
            <person name="Tabata S."/>
        </authorList>
    </citation>
    <scope>NUCLEOTIDE SEQUENCE [LARGE SCALE GENOMIC DNA]</scope>
    <source>
        <strain>cv. Columbia</strain>
    </source>
</reference>
<gene>
    <name evidence="8" type="primary">F28J7.13</name>
</gene>